<keyword evidence="3" id="KW-1133">Transmembrane helix</keyword>
<keyword evidence="6" id="KW-1185">Reference proteome</keyword>
<keyword evidence="1" id="KW-0175">Coiled coil</keyword>
<accession>A0A9N8HNY6</accession>
<organism evidence="5 6">
    <name type="scientific">Seminavis robusta</name>
    <dbReference type="NCBI Taxonomy" id="568900"/>
    <lineage>
        <taxon>Eukaryota</taxon>
        <taxon>Sar</taxon>
        <taxon>Stramenopiles</taxon>
        <taxon>Ochrophyta</taxon>
        <taxon>Bacillariophyta</taxon>
        <taxon>Bacillariophyceae</taxon>
        <taxon>Bacillariophycidae</taxon>
        <taxon>Naviculales</taxon>
        <taxon>Naviculaceae</taxon>
        <taxon>Seminavis</taxon>
    </lineage>
</organism>
<protein>
    <submittedName>
        <fullName evidence="5">Uncharacterized protein</fullName>
    </submittedName>
</protein>
<dbReference type="EMBL" id="CAICTM010001021">
    <property type="protein sequence ID" value="CAB9519520.1"/>
    <property type="molecule type" value="Genomic_DNA"/>
</dbReference>
<feature type="chain" id="PRO_5040271356" evidence="4">
    <location>
        <begin position="22"/>
        <end position="840"/>
    </location>
</feature>
<comment type="caution">
    <text evidence="5">The sequence shown here is derived from an EMBL/GenBank/DDBJ whole genome shotgun (WGS) entry which is preliminary data.</text>
</comment>
<keyword evidence="4" id="KW-0732">Signal</keyword>
<name>A0A9N8HNY6_9STRA</name>
<feature type="region of interest" description="Disordered" evidence="2">
    <location>
        <begin position="696"/>
        <end position="762"/>
    </location>
</feature>
<feature type="coiled-coil region" evidence="1">
    <location>
        <begin position="332"/>
        <end position="369"/>
    </location>
</feature>
<dbReference type="AlphaFoldDB" id="A0A9N8HNY6"/>
<gene>
    <name evidence="5" type="ORF">SEMRO_1023_G232510.1</name>
</gene>
<proteinExistence type="predicted"/>
<feature type="signal peptide" evidence="4">
    <location>
        <begin position="1"/>
        <end position="21"/>
    </location>
</feature>
<evidence type="ECO:0000256" key="2">
    <source>
        <dbReference type="SAM" id="MobiDB-lite"/>
    </source>
</evidence>
<feature type="region of interest" description="Disordered" evidence="2">
    <location>
        <begin position="795"/>
        <end position="840"/>
    </location>
</feature>
<feature type="compositionally biased region" description="Low complexity" evidence="2">
    <location>
        <begin position="714"/>
        <end position="752"/>
    </location>
</feature>
<sequence>MRSLALVAVVACVAGLFAVTATIGGDDASSSSSSLRKLLQRILPAHTDDPNVWGVQSGPATGHSDAGGMIYDIKRDSVILVGTTHDTQFFQDDNASSVDCFVATVQLPSLAEEISEAAAANGNALPSDTRPNWKFTARYRVTTTNDLDRCEFVTAIWGDDGQEFNDQYYSAGTLAVRKNDDKQAVAVHPFLMQLHLNFFDDASGATNVSTSQQYKVLEKPVNPGGDFPLTLVNNDLIIPAAMTSDRQNVYVATIHRVLVVSRPNNQAQSSFQLSLGVSKYSTTTTPDENGNPFSEQWSRTYRTSIVEARNDGVPHVTSGMFHADGGLSPQQLHDLQNEQSQIEEEINHMEEEEQEYKEEEMNLHRHEYIHDGVLISGLEAIETENEGDQYLLIAGSAPGTREAVDHGGDANHTLSSHPFLDGRAAHIGDWDGFVAKVRAENGQVMSPPDSGSSDGRPVHNTWSFKVATQPRRNDFIQSICAAKVDPVLWTHDEPYIHKVAYVVGTTQGRLDGDENGGAFIIQLDLETMNLNWKKQIPGMQVHGLSCQVLVDVPSHGTTIRAESKDLLYVAGEVHGHMTVEMADGRKIVTDGHGETDIWVAQLRAGDGKINWFHQIGTSQQDRLAKNVNNPMLAEGKQAAAIGETGSAKGSLVLDRHGNAIVYGTTNGPLAMEKVSGDRWRDIFVLRLHRDDGSYRAIIPPPNYVQEDPLGSSGGTTTSAPAPAPNTGSSGSSSSSGSTSGAGSSATSVSSTNAPPPQTHGGAENEYSVNYGVVAAGFLVPVLVGLVIILATGRRGHLPEPTPAMEMTATSPKSDLSPQEGPLPPSVEPVSMLPTSRDSFF</sequence>
<feature type="transmembrane region" description="Helical" evidence="3">
    <location>
        <begin position="770"/>
        <end position="790"/>
    </location>
</feature>
<dbReference type="Proteomes" id="UP001153069">
    <property type="component" value="Unassembled WGS sequence"/>
</dbReference>
<evidence type="ECO:0000313" key="5">
    <source>
        <dbReference type="EMBL" id="CAB9519520.1"/>
    </source>
</evidence>
<evidence type="ECO:0000256" key="3">
    <source>
        <dbReference type="SAM" id="Phobius"/>
    </source>
</evidence>
<keyword evidence="3" id="KW-0472">Membrane</keyword>
<feature type="compositionally biased region" description="Polar residues" evidence="2">
    <location>
        <begin position="807"/>
        <end position="816"/>
    </location>
</feature>
<evidence type="ECO:0000256" key="4">
    <source>
        <dbReference type="SAM" id="SignalP"/>
    </source>
</evidence>
<dbReference type="OrthoDB" id="48774at2759"/>
<keyword evidence="3" id="KW-0812">Transmembrane</keyword>
<evidence type="ECO:0000256" key="1">
    <source>
        <dbReference type="SAM" id="Coils"/>
    </source>
</evidence>
<reference evidence="5" key="1">
    <citation type="submission" date="2020-06" db="EMBL/GenBank/DDBJ databases">
        <authorList>
            <consortium name="Plant Systems Biology data submission"/>
        </authorList>
    </citation>
    <scope>NUCLEOTIDE SEQUENCE</scope>
    <source>
        <strain evidence="5">D6</strain>
    </source>
</reference>
<evidence type="ECO:0000313" key="6">
    <source>
        <dbReference type="Proteomes" id="UP001153069"/>
    </source>
</evidence>